<accession>A0A0B2ULW9</accession>
<dbReference type="Proteomes" id="UP000031056">
    <property type="component" value="Unassembled WGS sequence"/>
</dbReference>
<dbReference type="GeneID" id="26261257"/>
<dbReference type="VEuPathDB" id="MicrosporidiaDB:M896_021620"/>
<proteinExistence type="predicted"/>
<reference evidence="1 2" key="1">
    <citation type="journal article" date="2014" name="MBio">
        <title>The Ordospora colligata genome; evolution of extreme reduction in microsporidia and host-to-parasite horizontal gene transfer.</title>
        <authorList>
            <person name="Pombert J.-F."/>
            <person name="Haag K.L."/>
            <person name="Beidas S."/>
            <person name="Ebert D."/>
            <person name="Keeling P.J."/>
        </authorList>
    </citation>
    <scope>NUCLEOTIDE SEQUENCE [LARGE SCALE GENOMIC DNA]</scope>
    <source>
        <strain evidence="1 2">OC4</strain>
    </source>
</reference>
<evidence type="ECO:0000313" key="2">
    <source>
        <dbReference type="Proteomes" id="UP000031056"/>
    </source>
</evidence>
<comment type="caution">
    <text evidence="1">The sequence shown here is derived from an EMBL/GenBank/DDBJ whole genome shotgun (WGS) entry which is preliminary data.</text>
</comment>
<name>A0A0B2ULW9_9MICR</name>
<dbReference type="OrthoDB" id="420884at2759"/>
<dbReference type="HOGENOM" id="CLU_072831_0_0_1"/>
<gene>
    <name evidence="1" type="ORF">M896_021620</name>
</gene>
<organism evidence="1 2">
    <name type="scientific">Ordospora colligata OC4</name>
    <dbReference type="NCBI Taxonomy" id="1354746"/>
    <lineage>
        <taxon>Eukaryota</taxon>
        <taxon>Fungi</taxon>
        <taxon>Fungi incertae sedis</taxon>
        <taxon>Microsporidia</taxon>
        <taxon>Ordosporidae</taxon>
        <taxon>Ordospora</taxon>
    </lineage>
</organism>
<dbReference type="AlphaFoldDB" id="A0A0B2ULW9"/>
<keyword evidence="2" id="KW-1185">Reference proteome</keyword>
<sequence length="345" mass="40090">MDGREHDEGGRNNEEGRGCLSYRDIEKKRKEMVSQHAYRLLQQREMTNKSIEQELSKYTQKEAILNNLGKSVENSANEVESCGPAIHIDDDSQNSQLMNEKASDEHKSVESITALDGRQDCCTNIVFSNEFISRFILNRKYVEIEESICREKLMMPRSMQIQIKMQINKRLSQVSGNAGQVDKIFNVLREYSNSYLFIETFVLKLIEQGRIQVSSCPGSYREFSALFCKFFTVELMEYFRVVLFTMKATIGTIRGMYGIYFGVLEMLGEADEAWFFIASVLNSEQNEMSCYVIECFFSILGGMLFVRCRGPFIKLVDYTKKYYMRDMNNEPCKIRMLSILEKYDL</sequence>
<evidence type="ECO:0000313" key="1">
    <source>
        <dbReference type="EMBL" id="KHN70323.1"/>
    </source>
</evidence>
<dbReference type="InParanoid" id="A0A0B2ULW9"/>
<protein>
    <submittedName>
        <fullName evidence="1">Uncharacterized protein</fullName>
    </submittedName>
</protein>
<dbReference type="RefSeq" id="XP_014564365.1">
    <property type="nucleotide sequence ID" value="XM_014708879.1"/>
</dbReference>
<dbReference type="EMBL" id="JOKQ01000002">
    <property type="protein sequence ID" value="KHN70323.1"/>
    <property type="molecule type" value="Genomic_DNA"/>
</dbReference>